<dbReference type="Proteomes" id="UP000245383">
    <property type="component" value="Unassembled WGS sequence"/>
</dbReference>
<accession>A0A2T9YWQ5</accession>
<keyword evidence="2" id="KW-1185">Reference proteome</keyword>
<organism evidence="1 2">
    <name type="scientific">Smittium simulii</name>
    <dbReference type="NCBI Taxonomy" id="133385"/>
    <lineage>
        <taxon>Eukaryota</taxon>
        <taxon>Fungi</taxon>
        <taxon>Fungi incertae sedis</taxon>
        <taxon>Zoopagomycota</taxon>
        <taxon>Kickxellomycotina</taxon>
        <taxon>Harpellomycetes</taxon>
        <taxon>Harpellales</taxon>
        <taxon>Legeriomycetaceae</taxon>
        <taxon>Smittium</taxon>
    </lineage>
</organism>
<evidence type="ECO:0000313" key="1">
    <source>
        <dbReference type="EMBL" id="PVU96773.1"/>
    </source>
</evidence>
<sequence length="198" mass="22121">MSVGTYGSIIFGMSEVRTRPIQIIADKSLRLIANPISKTWIGDLIRQPLWARSSAWISGGTRTTIEARNRPAKSQLILKLYKEKCSYCNANVPETIKNVLLGCGRWKAICAKKSKNLYLRLYRPAINNNNRPLNQAKMQLEINIPSSLPAAEMIDSAVNSDLNLQLSDVINYNIIEDVMSSLKPIHCGYNVSIEADRG</sequence>
<dbReference type="AlphaFoldDB" id="A0A2T9YWQ5"/>
<evidence type="ECO:0000313" key="2">
    <source>
        <dbReference type="Proteomes" id="UP000245383"/>
    </source>
</evidence>
<name>A0A2T9YWQ5_9FUNG</name>
<gene>
    <name evidence="1" type="ORF">BB561_000976</name>
</gene>
<proteinExistence type="predicted"/>
<reference evidence="1 2" key="1">
    <citation type="journal article" date="2018" name="MBio">
        <title>Comparative Genomics Reveals the Core Gene Toolbox for the Fungus-Insect Symbiosis.</title>
        <authorList>
            <person name="Wang Y."/>
            <person name="Stata M."/>
            <person name="Wang W."/>
            <person name="Stajich J.E."/>
            <person name="White M.M."/>
            <person name="Moncalvo J.M."/>
        </authorList>
    </citation>
    <scope>NUCLEOTIDE SEQUENCE [LARGE SCALE GENOMIC DNA]</scope>
    <source>
        <strain evidence="1 2">SWE-8-4</strain>
    </source>
</reference>
<dbReference type="EMBL" id="MBFR01000024">
    <property type="protein sequence ID" value="PVU96773.1"/>
    <property type="molecule type" value="Genomic_DNA"/>
</dbReference>
<comment type="caution">
    <text evidence="1">The sequence shown here is derived from an EMBL/GenBank/DDBJ whole genome shotgun (WGS) entry which is preliminary data.</text>
</comment>
<protein>
    <submittedName>
        <fullName evidence="1">Uncharacterized protein</fullName>
    </submittedName>
</protein>